<accession>A0A4Q0M5G4</accession>
<evidence type="ECO:0000259" key="8">
    <source>
        <dbReference type="Pfam" id="PF07715"/>
    </source>
</evidence>
<gene>
    <name evidence="9" type="ORF">EKH83_16755</name>
</gene>
<keyword evidence="3 7" id="KW-1134">Transmembrane beta strand</keyword>
<dbReference type="SUPFAM" id="SSF49464">
    <property type="entry name" value="Carboxypeptidase regulatory domain-like"/>
    <property type="match status" value="1"/>
</dbReference>
<dbReference type="InterPro" id="IPR012910">
    <property type="entry name" value="Plug_dom"/>
</dbReference>
<dbReference type="AlphaFoldDB" id="A0A4Q0M5G4"/>
<dbReference type="SUPFAM" id="SSF56935">
    <property type="entry name" value="Porins"/>
    <property type="match status" value="1"/>
</dbReference>
<dbReference type="Pfam" id="PF13715">
    <property type="entry name" value="CarbopepD_reg_2"/>
    <property type="match status" value="1"/>
</dbReference>
<comment type="caution">
    <text evidence="9">The sequence shown here is derived from an EMBL/GenBank/DDBJ whole genome shotgun (WGS) entry which is preliminary data.</text>
</comment>
<evidence type="ECO:0000313" key="10">
    <source>
        <dbReference type="Proteomes" id="UP000290848"/>
    </source>
</evidence>
<organism evidence="9 10">
    <name type="scientific">Arcticibacter tournemirensis</name>
    <dbReference type="NCBI Taxonomy" id="699437"/>
    <lineage>
        <taxon>Bacteria</taxon>
        <taxon>Pseudomonadati</taxon>
        <taxon>Bacteroidota</taxon>
        <taxon>Sphingobacteriia</taxon>
        <taxon>Sphingobacteriales</taxon>
        <taxon>Sphingobacteriaceae</taxon>
        <taxon>Arcticibacter</taxon>
    </lineage>
</organism>
<evidence type="ECO:0000256" key="3">
    <source>
        <dbReference type="ARBA" id="ARBA00022452"/>
    </source>
</evidence>
<evidence type="ECO:0000313" key="9">
    <source>
        <dbReference type="EMBL" id="RXF68184.1"/>
    </source>
</evidence>
<dbReference type="InterPro" id="IPR023996">
    <property type="entry name" value="TonB-dep_OMP_SusC/RagA"/>
</dbReference>
<reference evidence="9 10" key="1">
    <citation type="submission" date="2018-12" db="EMBL/GenBank/DDBJ databases">
        <title>The Draft Genome Sequence of the Soil Bacterium Pedobacter tournemirensis R1.</title>
        <authorList>
            <person name="He J."/>
        </authorList>
    </citation>
    <scope>NUCLEOTIDE SEQUENCE [LARGE SCALE GENOMIC DNA]</scope>
    <source>
        <strain evidence="9 10">R1</strain>
    </source>
</reference>
<dbReference type="InterPro" id="IPR037066">
    <property type="entry name" value="Plug_dom_sf"/>
</dbReference>
<keyword evidence="4 7" id="KW-0812">Transmembrane</keyword>
<dbReference type="PROSITE" id="PS52016">
    <property type="entry name" value="TONB_DEPENDENT_REC_3"/>
    <property type="match status" value="1"/>
</dbReference>
<dbReference type="Proteomes" id="UP000290848">
    <property type="component" value="Unassembled WGS sequence"/>
</dbReference>
<keyword evidence="9" id="KW-0675">Receptor</keyword>
<dbReference type="InterPro" id="IPR008969">
    <property type="entry name" value="CarboxyPept-like_regulatory"/>
</dbReference>
<protein>
    <submittedName>
        <fullName evidence="9">TonB-dependent receptor</fullName>
    </submittedName>
</protein>
<dbReference type="GO" id="GO:0009279">
    <property type="term" value="C:cell outer membrane"/>
    <property type="evidence" value="ECO:0007669"/>
    <property type="project" value="UniProtKB-SubCell"/>
</dbReference>
<evidence type="ECO:0000256" key="7">
    <source>
        <dbReference type="PROSITE-ProRule" id="PRU01360"/>
    </source>
</evidence>
<proteinExistence type="inferred from homology"/>
<evidence type="ECO:0000256" key="2">
    <source>
        <dbReference type="ARBA" id="ARBA00022448"/>
    </source>
</evidence>
<dbReference type="InterPro" id="IPR039426">
    <property type="entry name" value="TonB-dep_rcpt-like"/>
</dbReference>
<dbReference type="Gene3D" id="2.40.170.20">
    <property type="entry name" value="TonB-dependent receptor, beta-barrel domain"/>
    <property type="match status" value="1"/>
</dbReference>
<comment type="subcellular location">
    <subcellularLocation>
        <location evidence="1 7">Cell outer membrane</location>
        <topology evidence="1 7">Multi-pass membrane protein</topology>
    </subcellularLocation>
</comment>
<feature type="domain" description="TonB-dependent receptor plug" evidence="8">
    <location>
        <begin position="125"/>
        <end position="219"/>
    </location>
</feature>
<keyword evidence="6 7" id="KW-0998">Cell outer membrane</keyword>
<dbReference type="InterPro" id="IPR023997">
    <property type="entry name" value="TonB-dep_OMP_SusC/RagA_CS"/>
</dbReference>
<keyword evidence="2 7" id="KW-0813">Transport</keyword>
<dbReference type="NCBIfam" id="TIGR04056">
    <property type="entry name" value="OMP_RagA_SusC"/>
    <property type="match status" value="1"/>
</dbReference>
<evidence type="ECO:0000256" key="1">
    <source>
        <dbReference type="ARBA" id="ARBA00004571"/>
    </source>
</evidence>
<sequence>MIMRKLKPGSGAILTFFVAVLPLLSPGRLKAQGNEITVSGTIRDSSGVLPGVSIKIKGTSKGTASNQEGRYQINAPATATLEFISIGFSRLEIPVKGRTVIDVVMKADEKTLEEVVVIGYGTQKKVDLSSSIATVETKDLLKVPGGFQAVMQSSVPGVQVNAGTIRIRGVGSINNTDPLYVVDGMIGGAIPDDNNIASIQILKDAASSAIYGSRGANGVILITTKRGATGPVKIDYFGFGGVKSISNNVETLNGQQLAELINEEMYNQNPARTDYLPALSNPTSIGQGYNMVDALLRTGSYQKHNLSISGGAQNATFRINGIYSTDKPILIRDNSKTYATQFISDFTKGKLKVGETVLLNFNSRTWSDKNLIDAQRWSSTLPLYDPNSTTGFAGAGNGTDVASALANAYLNENNNETFFANGNIWASYEFIPGLKYKFNLGLDINRFRGQGYISAYSVGQYQNHDPDELNISSNQNNRWLFEHTLSYDKSIGKHSFSALAGITSEESRYKAMNAGARALPSQDVLILGLTTMSSSKVVGSGLGQFAMYSMLGRLNYSYESKYLLTFNFRRDGSANFSKAYRYGNFPSISAGWRISQEKFMKNVSFIDDLKLRGSYGLLGNSDIAQYQYQRTVSFDHVWYYLNDVMVTGALPLTPSNPNVKWESQYSTDLGLDLSMFRNKLSFTLDYYNKKTEDMLVNVPISYVAGYVDNFPVLNAGNIRNRGWDFIATYRNSARKFNYSASANLSLVKNEVLSLGNNNEILFGAVNPGGENVTRTAVGRSIGEFWGYVTNGLYTTAEQLQQDQAFAPKAGLGDIRFKDLNGDNVLNDKDKAFIGSPIPDFSYGFNIDASYAARFGTLDFSMIWQGVQGNEIYNNSKYWGEGMYHYYNNFATTLNRYRAEELVFTNPVSGAQTVYPRNVNTDMPRAILGDPNQNLRASSRFIEDGSYLRLKTVNLGYTFPEHVTKRLKVDRLRVYIGAKNLLTFTDYSGYDPEVGSDETRYNLARGIDAQRPWGRTFPNSREFFLGAQFTL</sequence>
<keyword evidence="5 7" id="KW-0472">Membrane</keyword>
<dbReference type="Pfam" id="PF07715">
    <property type="entry name" value="Plug"/>
    <property type="match status" value="1"/>
</dbReference>
<evidence type="ECO:0000256" key="6">
    <source>
        <dbReference type="ARBA" id="ARBA00023237"/>
    </source>
</evidence>
<name>A0A4Q0M5G4_9SPHI</name>
<dbReference type="Gene3D" id="2.170.130.10">
    <property type="entry name" value="TonB-dependent receptor, plug domain"/>
    <property type="match status" value="1"/>
</dbReference>
<dbReference type="NCBIfam" id="TIGR04057">
    <property type="entry name" value="SusC_RagA_signa"/>
    <property type="match status" value="1"/>
</dbReference>
<dbReference type="EMBL" id="RXOC01000012">
    <property type="protein sequence ID" value="RXF68184.1"/>
    <property type="molecule type" value="Genomic_DNA"/>
</dbReference>
<evidence type="ECO:0000256" key="4">
    <source>
        <dbReference type="ARBA" id="ARBA00022692"/>
    </source>
</evidence>
<comment type="similarity">
    <text evidence="7">Belongs to the TonB-dependent receptor family.</text>
</comment>
<evidence type="ECO:0000256" key="5">
    <source>
        <dbReference type="ARBA" id="ARBA00023136"/>
    </source>
</evidence>
<dbReference type="InterPro" id="IPR036942">
    <property type="entry name" value="Beta-barrel_TonB_sf"/>
</dbReference>